<reference evidence="3" key="1">
    <citation type="journal article" date="2020" name="Nat. Commun.">
        <title>Genome assembly of wild tea tree DASZ reveals pedigree and selection history of tea varieties.</title>
        <authorList>
            <person name="Zhang W."/>
            <person name="Zhang Y."/>
            <person name="Qiu H."/>
            <person name="Guo Y."/>
            <person name="Wan H."/>
            <person name="Zhang X."/>
            <person name="Scossa F."/>
            <person name="Alseekh S."/>
            <person name="Zhang Q."/>
            <person name="Wang P."/>
            <person name="Xu L."/>
            <person name="Schmidt M.H."/>
            <person name="Jia X."/>
            <person name="Li D."/>
            <person name="Zhu A."/>
            <person name="Guo F."/>
            <person name="Chen W."/>
            <person name="Ni D."/>
            <person name="Usadel B."/>
            <person name="Fernie A.R."/>
            <person name="Wen W."/>
        </authorList>
    </citation>
    <scope>NUCLEOTIDE SEQUENCE [LARGE SCALE GENOMIC DNA]</scope>
    <source>
        <strain evidence="3">cv. G240</strain>
    </source>
</reference>
<dbReference type="AlphaFoldDB" id="A0A7J7HY38"/>
<organism evidence="2 3">
    <name type="scientific">Camellia sinensis</name>
    <name type="common">Tea plant</name>
    <name type="synonym">Thea sinensis</name>
    <dbReference type="NCBI Taxonomy" id="4442"/>
    <lineage>
        <taxon>Eukaryota</taxon>
        <taxon>Viridiplantae</taxon>
        <taxon>Streptophyta</taxon>
        <taxon>Embryophyta</taxon>
        <taxon>Tracheophyta</taxon>
        <taxon>Spermatophyta</taxon>
        <taxon>Magnoliopsida</taxon>
        <taxon>eudicotyledons</taxon>
        <taxon>Gunneridae</taxon>
        <taxon>Pentapetalae</taxon>
        <taxon>asterids</taxon>
        <taxon>Ericales</taxon>
        <taxon>Theaceae</taxon>
        <taxon>Camellia</taxon>
    </lineage>
</organism>
<accession>A0A7J7HY38</accession>
<proteinExistence type="predicted"/>
<evidence type="ECO:0000313" key="3">
    <source>
        <dbReference type="Proteomes" id="UP000593564"/>
    </source>
</evidence>
<evidence type="ECO:0000256" key="1">
    <source>
        <dbReference type="SAM" id="Phobius"/>
    </source>
</evidence>
<evidence type="ECO:0000313" key="2">
    <source>
        <dbReference type="EMBL" id="KAF5956838.1"/>
    </source>
</evidence>
<reference evidence="2 3" key="2">
    <citation type="submission" date="2020-07" db="EMBL/GenBank/DDBJ databases">
        <title>Genome assembly of wild tea tree DASZ reveals pedigree and selection history of tea varieties.</title>
        <authorList>
            <person name="Zhang W."/>
        </authorList>
    </citation>
    <scope>NUCLEOTIDE SEQUENCE [LARGE SCALE GENOMIC DNA]</scope>
    <source>
        <strain evidence="3">cv. G240</strain>
        <tissue evidence="2">Leaf</tissue>
    </source>
</reference>
<feature type="transmembrane region" description="Helical" evidence="1">
    <location>
        <begin position="122"/>
        <end position="146"/>
    </location>
</feature>
<name>A0A7J7HY38_CAMSI</name>
<keyword evidence="3" id="KW-1185">Reference proteome</keyword>
<keyword evidence="1" id="KW-1133">Transmembrane helix</keyword>
<gene>
    <name evidence="2" type="ORF">HYC85_004063</name>
</gene>
<comment type="caution">
    <text evidence="2">The sequence shown here is derived from an EMBL/GenBank/DDBJ whole genome shotgun (WGS) entry which is preliminary data.</text>
</comment>
<dbReference type="InterPro" id="IPR004158">
    <property type="entry name" value="DUF247_pln"/>
</dbReference>
<dbReference type="EMBL" id="JACBKZ010000002">
    <property type="protein sequence ID" value="KAF5956838.1"/>
    <property type="molecule type" value="Genomic_DNA"/>
</dbReference>
<dbReference type="PANTHER" id="PTHR31170">
    <property type="entry name" value="BNAC04G53230D PROTEIN"/>
    <property type="match status" value="1"/>
</dbReference>
<dbReference type="Pfam" id="PF03140">
    <property type="entry name" value="DUF247"/>
    <property type="match status" value="1"/>
</dbReference>
<keyword evidence="1" id="KW-0812">Transmembrane</keyword>
<keyword evidence="1" id="KW-0472">Membrane</keyword>
<dbReference type="Proteomes" id="UP000593564">
    <property type="component" value="Unassembled WGS sequence"/>
</dbReference>
<protein>
    <submittedName>
        <fullName evidence="2">Uncharacterized protein</fullName>
    </submittedName>
</protein>
<dbReference type="PANTHER" id="PTHR31170:SF25">
    <property type="entry name" value="BNAA09G04570D PROTEIN"/>
    <property type="match status" value="1"/>
</dbReference>
<sequence length="151" mass="17718">MATSSIFDSSSNERQWINEIKNIIEEEVKVDIEVPVSIFRVPAALSAFKPETYMPQLIGLGPYHHLQPELYEMERYKLAAASRLQKQFQSLEFEQLVDKLMEFEYKVRACYHKFLDLDRDTLLWTSIGIPYSCLSFFIFMSAKLIFMTQLT</sequence>